<name>A0A165NUP7_EXIGL</name>
<accession>A0A165NUP7</accession>
<proteinExistence type="predicted"/>
<protein>
    <submittedName>
        <fullName evidence="1">Uncharacterized protein</fullName>
    </submittedName>
</protein>
<evidence type="ECO:0000313" key="1">
    <source>
        <dbReference type="EMBL" id="KZW01249.1"/>
    </source>
</evidence>
<keyword evidence="2" id="KW-1185">Reference proteome</keyword>
<dbReference type="AlphaFoldDB" id="A0A165NUP7"/>
<sequence>MDPTTLHRLQLSPRMRRRTLPHFSGKSVSYSPSCSPDAEISYHWLESPSADLDVMSRCVPVLSRRGRKSKAFRGSRRDRFSPQLALGYSLLVPRIRPPSILLTFSTSSRPTQAPVFQTSQCSESIRRHCTAWSCHPDALPQLSERVRVLLAI</sequence>
<organism evidence="1 2">
    <name type="scientific">Exidia glandulosa HHB12029</name>
    <dbReference type="NCBI Taxonomy" id="1314781"/>
    <lineage>
        <taxon>Eukaryota</taxon>
        <taxon>Fungi</taxon>
        <taxon>Dikarya</taxon>
        <taxon>Basidiomycota</taxon>
        <taxon>Agaricomycotina</taxon>
        <taxon>Agaricomycetes</taxon>
        <taxon>Auriculariales</taxon>
        <taxon>Exidiaceae</taxon>
        <taxon>Exidia</taxon>
    </lineage>
</organism>
<dbReference type="EMBL" id="KV425895">
    <property type="protein sequence ID" value="KZW01249.1"/>
    <property type="molecule type" value="Genomic_DNA"/>
</dbReference>
<gene>
    <name evidence="1" type="ORF">EXIGLDRAFT_88971</name>
</gene>
<dbReference type="Proteomes" id="UP000077266">
    <property type="component" value="Unassembled WGS sequence"/>
</dbReference>
<dbReference type="InParanoid" id="A0A165NUP7"/>
<reference evidence="1 2" key="1">
    <citation type="journal article" date="2016" name="Mol. Biol. Evol.">
        <title>Comparative Genomics of Early-Diverging Mushroom-Forming Fungi Provides Insights into the Origins of Lignocellulose Decay Capabilities.</title>
        <authorList>
            <person name="Nagy L.G."/>
            <person name="Riley R."/>
            <person name="Tritt A."/>
            <person name="Adam C."/>
            <person name="Daum C."/>
            <person name="Floudas D."/>
            <person name="Sun H."/>
            <person name="Yadav J.S."/>
            <person name="Pangilinan J."/>
            <person name="Larsson K.H."/>
            <person name="Matsuura K."/>
            <person name="Barry K."/>
            <person name="Labutti K."/>
            <person name="Kuo R."/>
            <person name="Ohm R.A."/>
            <person name="Bhattacharya S.S."/>
            <person name="Shirouzu T."/>
            <person name="Yoshinaga Y."/>
            <person name="Martin F.M."/>
            <person name="Grigoriev I.V."/>
            <person name="Hibbett D.S."/>
        </authorList>
    </citation>
    <scope>NUCLEOTIDE SEQUENCE [LARGE SCALE GENOMIC DNA]</scope>
    <source>
        <strain evidence="1 2">HHB12029</strain>
    </source>
</reference>
<evidence type="ECO:0000313" key="2">
    <source>
        <dbReference type="Proteomes" id="UP000077266"/>
    </source>
</evidence>